<accession>A0ABW4CCB2</accession>
<reference evidence="2" key="1">
    <citation type="journal article" date="2019" name="Int. J. Syst. Evol. Microbiol.">
        <title>The Global Catalogue of Microorganisms (GCM) 10K type strain sequencing project: providing services to taxonomists for standard genome sequencing and annotation.</title>
        <authorList>
            <consortium name="The Broad Institute Genomics Platform"/>
            <consortium name="The Broad Institute Genome Sequencing Center for Infectious Disease"/>
            <person name="Wu L."/>
            <person name="Ma J."/>
        </authorList>
    </citation>
    <scope>NUCLEOTIDE SEQUENCE [LARGE SCALE GENOMIC DNA]</scope>
    <source>
        <strain evidence="2">S1</strain>
    </source>
</reference>
<evidence type="ECO:0000313" key="1">
    <source>
        <dbReference type="EMBL" id="MFD1428422.1"/>
    </source>
</evidence>
<gene>
    <name evidence="1" type="ORF">ACFQ4Y_16095</name>
</gene>
<proteinExistence type="predicted"/>
<keyword evidence="2" id="KW-1185">Reference proteome</keyword>
<name>A0ABW4CCB2_9BACL</name>
<evidence type="ECO:0000313" key="2">
    <source>
        <dbReference type="Proteomes" id="UP001597282"/>
    </source>
</evidence>
<dbReference type="EMBL" id="JBHTNU010000023">
    <property type="protein sequence ID" value="MFD1428422.1"/>
    <property type="molecule type" value="Genomic_DNA"/>
</dbReference>
<organism evidence="1 2">
    <name type="scientific">Kroppenstedtia sanguinis</name>
    <dbReference type="NCBI Taxonomy" id="1380684"/>
    <lineage>
        <taxon>Bacteria</taxon>
        <taxon>Bacillati</taxon>
        <taxon>Bacillota</taxon>
        <taxon>Bacilli</taxon>
        <taxon>Bacillales</taxon>
        <taxon>Thermoactinomycetaceae</taxon>
        <taxon>Kroppenstedtia</taxon>
    </lineage>
</organism>
<protein>
    <submittedName>
        <fullName evidence="1">Uncharacterized protein</fullName>
    </submittedName>
</protein>
<sequence length="159" mass="17863">MRSLQEIVAVPPSSSPQAIFYDGGKWEERKVNFVSFSISWWKAVLICLSLVEADSYVPGREIISRKYTQFNEIKPATAKEYINELARKYPPGAKIADVPTQRKGSGHQNDGLRTQEDITGVMILEVPVQKGKVPKEILDHATKKDVVIRDENGKILNLP</sequence>
<dbReference type="Proteomes" id="UP001597282">
    <property type="component" value="Unassembled WGS sequence"/>
</dbReference>
<comment type="caution">
    <text evidence="1">The sequence shown here is derived from an EMBL/GenBank/DDBJ whole genome shotgun (WGS) entry which is preliminary data.</text>
</comment>
<dbReference type="RefSeq" id="WP_380167305.1">
    <property type="nucleotide sequence ID" value="NZ_JBHTNU010000023.1"/>
</dbReference>